<dbReference type="SMART" id="SM00387">
    <property type="entry name" value="HATPase_c"/>
    <property type="match status" value="1"/>
</dbReference>
<feature type="transmembrane region" description="Helical" evidence="7">
    <location>
        <begin position="316"/>
        <end position="337"/>
    </location>
</feature>
<evidence type="ECO:0000256" key="3">
    <source>
        <dbReference type="ARBA" id="ARBA00022679"/>
    </source>
</evidence>
<dbReference type="OrthoDB" id="9147043at2"/>
<accession>A0A554WVA7</accession>
<evidence type="ECO:0000256" key="2">
    <source>
        <dbReference type="ARBA" id="ARBA00012438"/>
    </source>
</evidence>
<feature type="transmembrane region" description="Helical" evidence="7">
    <location>
        <begin position="198"/>
        <end position="223"/>
    </location>
</feature>
<feature type="domain" description="Histidine kinase/HSP90-like ATPase" evidence="8">
    <location>
        <begin position="544"/>
        <end position="637"/>
    </location>
</feature>
<keyword evidence="7" id="KW-1133">Transmembrane helix</keyword>
<protein>
    <recommendedName>
        <fullName evidence="2">histidine kinase</fullName>
        <ecNumber evidence="2">2.7.13.3</ecNumber>
    </recommendedName>
</protein>
<dbReference type="SUPFAM" id="SSF55874">
    <property type="entry name" value="ATPase domain of HSP90 chaperone/DNA topoisomerase II/histidine kinase"/>
    <property type="match status" value="1"/>
</dbReference>
<evidence type="ECO:0000256" key="4">
    <source>
        <dbReference type="ARBA" id="ARBA00022777"/>
    </source>
</evidence>
<feature type="transmembrane region" description="Helical" evidence="7">
    <location>
        <begin position="289"/>
        <end position="310"/>
    </location>
</feature>
<dbReference type="InterPro" id="IPR003594">
    <property type="entry name" value="HATPase_dom"/>
</dbReference>
<feature type="coiled-coil region" evidence="6">
    <location>
        <begin position="420"/>
        <end position="454"/>
    </location>
</feature>
<keyword evidence="4 9" id="KW-0418">Kinase</keyword>
<dbReference type="GO" id="GO:0004673">
    <property type="term" value="F:protein histidine kinase activity"/>
    <property type="evidence" value="ECO:0007669"/>
    <property type="project" value="UniProtKB-EC"/>
</dbReference>
<dbReference type="Gene3D" id="3.30.565.10">
    <property type="entry name" value="Histidine kinase-like ATPase, C-terminal domain"/>
    <property type="match status" value="1"/>
</dbReference>
<feature type="transmembrane region" description="Helical" evidence="7">
    <location>
        <begin position="349"/>
        <end position="368"/>
    </location>
</feature>
<dbReference type="AlphaFoldDB" id="A0A554WVA7"/>
<dbReference type="RefSeq" id="WP_143892940.1">
    <property type="nucleotide sequence ID" value="NZ_VJND01000001.1"/>
</dbReference>
<dbReference type="GO" id="GO:0000160">
    <property type="term" value="P:phosphorelay signal transduction system"/>
    <property type="evidence" value="ECO:0007669"/>
    <property type="project" value="UniProtKB-KW"/>
</dbReference>
<evidence type="ECO:0000256" key="6">
    <source>
        <dbReference type="SAM" id="Coils"/>
    </source>
</evidence>
<keyword evidence="7" id="KW-0472">Membrane</keyword>
<reference evidence="9 10" key="1">
    <citation type="submission" date="2019-07" db="EMBL/GenBank/DDBJ databases">
        <title>Tepidimonas sediminis YIM 72259 draft genome.</title>
        <authorList>
            <person name="Da Costa M.S."/>
            <person name="Froufe H.J.C."/>
            <person name="Egas C."/>
            <person name="Albuquerque L."/>
        </authorList>
    </citation>
    <scope>NUCLEOTIDE SEQUENCE [LARGE SCALE GENOMIC DNA]</scope>
    <source>
        <strain evidence="9 10">YIM 72259</strain>
    </source>
</reference>
<keyword evidence="10" id="KW-1185">Reference proteome</keyword>
<feature type="transmembrane region" description="Helical" evidence="7">
    <location>
        <begin position="230"/>
        <end position="251"/>
    </location>
</feature>
<sequence>MTLAPALAPPPGQEAPGAWRPVVWAVGVLLLALLLGLHALTRPWAPPGTVALKEARASLPHDPGQPPRPVRLPHVLDDEGPAWWGTVRYELDWPAQLAYDDAAQQRLGLLLPRAGMRLRVLLNGQEIYQFGWTAPPQQTVIGNAVPHFVPLPPSLLATRPHDNRLAVEVQARVLERSGLWPAVLGPQEVLQDRQQSLLLWQVTGSWVMAALALFIGALALLLWRALRERLFLLIALASLAHGVRTALVSVVEPPLPFEWLLLLRWSTFGVYVGFFVLTIEELFEAGLRWVRAGAWAVVVLSPAWTGAALWTLDYDIIRIWAGAMTVFAAVALLAAVLDRVRRRALHHQHLLVALVAAFTWISALRDFVVIQLDFPGDGDLRWMSVGSLVLTLTLGWVLVERAAGWAQAVHRLNDTLAQRIAQRERELSAAFERLQAAERQRAIEEERRRLMRDMHDGLGSQLVQTLNLVRNPNAQLDREALAGMLRQALDELRLTLDSFEPMEGDLPAILGTLRRRLGPALEGVGIELRWEVQDVPPLAVLDSRGVLHLFRCLQEIFANVVKHARARRIVVSTWQRDDQVILTIEDDGVGLPPAQARPREGRGLRNVLTRAAKLGATVRFYDAHPGTGIEFTFPLGEARPALDSGWPPLAR</sequence>
<evidence type="ECO:0000313" key="9">
    <source>
        <dbReference type="EMBL" id="TSE27505.1"/>
    </source>
</evidence>
<keyword evidence="3 9" id="KW-0808">Transferase</keyword>
<dbReference type="PANTHER" id="PTHR24421">
    <property type="entry name" value="NITRATE/NITRITE SENSOR PROTEIN NARX-RELATED"/>
    <property type="match status" value="1"/>
</dbReference>
<name>A0A554WVA7_9BURK</name>
<feature type="transmembrane region" description="Helical" evidence="7">
    <location>
        <begin position="257"/>
        <end position="277"/>
    </location>
</feature>
<evidence type="ECO:0000256" key="7">
    <source>
        <dbReference type="SAM" id="Phobius"/>
    </source>
</evidence>
<evidence type="ECO:0000313" key="10">
    <source>
        <dbReference type="Proteomes" id="UP000320225"/>
    </source>
</evidence>
<keyword evidence="6" id="KW-0175">Coiled coil</keyword>
<dbReference type="Pfam" id="PF02518">
    <property type="entry name" value="HATPase_c"/>
    <property type="match status" value="1"/>
</dbReference>
<keyword evidence="5" id="KW-0902">Two-component regulatory system</keyword>
<dbReference type="EMBL" id="VJND01000001">
    <property type="protein sequence ID" value="TSE27505.1"/>
    <property type="molecule type" value="Genomic_DNA"/>
</dbReference>
<dbReference type="EC" id="2.7.13.3" evidence="2"/>
<dbReference type="CDD" id="cd16917">
    <property type="entry name" value="HATPase_UhpB-NarQ-NarX-like"/>
    <property type="match status" value="1"/>
</dbReference>
<feature type="transmembrane region" description="Helical" evidence="7">
    <location>
        <begin position="380"/>
        <end position="399"/>
    </location>
</feature>
<comment type="caution">
    <text evidence="9">The sequence shown here is derived from an EMBL/GenBank/DDBJ whole genome shotgun (WGS) entry which is preliminary data.</text>
</comment>
<dbReference type="Proteomes" id="UP000320225">
    <property type="component" value="Unassembled WGS sequence"/>
</dbReference>
<organism evidence="9 10">
    <name type="scientific">Tepidimonas sediminis</name>
    <dbReference type="NCBI Taxonomy" id="2588941"/>
    <lineage>
        <taxon>Bacteria</taxon>
        <taxon>Pseudomonadati</taxon>
        <taxon>Pseudomonadota</taxon>
        <taxon>Betaproteobacteria</taxon>
        <taxon>Burkholderiales</taxon>
        <taxon>Tepidimonas</taxon>
    </lineage>
</organism>
<evidence type="ECO:0000256" key="5">
    <source>
        <dbReference type="ARBA" id="ARBA00023012"/>
    </source>
</evidence>
<gene>
    <name evidence="9" type="primary">uhpB</name>
    <name evidence="9" type="ORF">Tsedi_00344</name>
</gene>
<evidence type="ECO:0000259" key="8">
    <source>
        <dbReference type="SMART" id="SM00387"/>
    </source>
</evidence>
<keyword evidence="7" id="KW-0812">Transmembrane</keyword>
<dbReference type="InterPro" id="IPR036890">
    <property type="entry name" value="HATPase_C_sf"/>
</dbReference>
<dbReference type="InterPro" id="IPR050482">
    <property type="entry name" value="Sensor_HK_TwoCompSys"/>
</dbReference>
<evidence type="ECO:0000256" key="1">
    <source>
        <dbReference type="ARBA" id="ARBA00000085"/>
    </source>
</evidence>
<comment type="catalytic activity">
    <reaction evidence="1">
        <text>ATP + protein L-histidine = ADP + protein N-phospho-L-histidine.</text>
        <dbReference type="EC" id="2.7.13.3"/>
    </reaction>
</comment>
<proteinExistence type="predicted"/>
<dbReference type="PANTHER" id="PTHR24421:SF10">
    <property type="entry name" value="NITRATE_NITRITE SENSOR PROTEIN NARQ"/>
    <property type="match status" value="1"/>
</dbReference>